<evidence type="ECO:0000313" key="2">
    <source>
        <dbReference type="Proteomes" id="UP001281447"/>
    </source>
</evidence>
<evidence type="ECO:0000313" key="1">
    <source>
        <dbReference type="EMBL" id="MDY0393174.1"/>
    </source>
</evidence>
<proteinExistence type="predicted"/>
<dbReference type="Proteomes" id="UP001281447">
    <property type="component" value="Unassembled WGS sequence"/>
</dbReference>
<dbReference type="PANTHER" id="PTHR39179">
    <property type="entry name" value="SPORE COAT PROTEIN I"/>
    <property type="match status" value="1"/>
</dbReference>
<evidence type="ECO:0008006" key="3">
    <source>
        <dbReference type="Google" id="ProtNLM"/>
    </source>
</evidence>
<reference evidence="1 2" key="1">
    <citation type="submission" date="2023-10" db="EMBL/GenBank/DDBJ databases">
        <title>Virgibacillus halophilus 5B73C genome.</title>
        <authorList>
            <person name="Miliotis G."/>
            <person name="Sengupta P."/>
            <person name="Hameed A."/>
            <person name="Chuvochina M."/>
            <person name="Mcdonagh F."/>
            <person name="Simpson A.C."/>
            <person name="Singh N.K."/>
            <person name="Rekha P.D."/>
            <person name="Raman K."/>
            <person name="Hugenholtz P."/>
            <person name="Venkateswaran K."/>
        </authorList>
    </citation>
    <scope>NUCLEOTIDE SEQUENCE [LARGE SCALE GENOMIC DNA]</scope>
    <source>
        <strain evidence="1 2">5B73C</strain>
    </source>
</reference>
<dbReference type="EMBL" id="JAWDIP010000003">
    <property type="protein sequence ID" value="MDY0393174.1"/>
    <property type="molecule type" value="Genomic_DNA"/>
</dbReference>
<protein>
    <recommendedName>
        <fullName evidence="3">Spore coat protein YutH</fullName>
    </recommendedName>
</protein>
<keyword evidence="2" id="KW-1185">Reference proteome</keyword>
<organism evidence="1 2">
    <name type="scientific">Tigheibacillus halophilus</name>
    <dbReference type="NCBI Taxonomy" id="361280"/>
    <lineage>
        <taxon>Bacteria</taxon>
        <taxon>Bacillati</taxon>
        <taxon>Bacillota</taxon>
        <taxon>Bacilli</taxon>
        <taxon>Bacillales</taxon>
        <taxon>Bacillaceae</taxon>
        <taxon>Tigheibacillus</taxon>
    </lineage>
</organism>
<gene>
    <name evidence="1" type="ORF">RWE15_00425</name>
</gene>
<accession>A0ABU5C3L9</accession>
<dbReference type="SUPFAM" id="SSF56112">
    <property type="entry name" value="Protein kinase-like (PK-like)"/>
    <property type="match status" value="1"/>
</dbReference>
<comment type="caution">
    <text evidence="1">The sequence shown here is derived from an EMBL/GenBank/DDBJ whole genome shotgun (WGS) entry which is preliminary data.</text>
</comment>
<sequence>MEHIFQTEYGITVRKTDSWDNKETFTDGTYLYFFLPSSGEGAVDMEQATLAYYLQERQYEQTALPIPKQDGGWYVTIAGRQCLVMRVNTPARDAIQKMGSTLACFHQASEGYSFMPQEISSYGQWGNLWTNKLTMFEQHAEKAAQQYPSDFYRLVMDILPYVIGRSENAIQYMKETESDPRYHQGDRGVIGFRRFSADAFTPVIWPHELVYDHPCRDIAEYLRTSFLYSSNDRECREFLEDYQSVRRLSVFGMRMLYARLIFPADLFDCLEEGLAAKEEKLFPFRQLEYLVEKQEMYERKLAGLFRILGIDEEQLQIPVLHWL</sequence>
<dbReference type="PANTHER" id="PTHR39179:SF2">
    <property type="entry name" value="ENDOSPORE COAT-ASSOCIATED PROTEIN YUTH"/>
    <property type="match status" value="1"/>
</dbReference>
<dbReference type="Gene3D" id="3.90.1200.10">
    <property type="match status" value="1"/>
</dbReference>
<dbReference type="RefSeq" id="WP_390352022.1">
    <property type="nucleotide sequence ID" value="NZ_JBHUIZ010000002.1"/>
</dbReference>
<dbReference type="InterPro" id="IPR047175">
    <property type="entry name" value="CotS-like"/>
</dbReference>
<name>A0ABU5C3L9_9BACI</name>
<dbReference type="InterPro" id="IPR011009">
    <property type="entry name" value="Kinase-like_dom_sf"/>
</dbReference>